<dbReference type="AlphaFoldDB" id="E3FF29"/>
<feature type="region of interest" description="Disordered" evidence="1">
    <location>
        <begin position="1"/>
        <end position="43"/>
    </location>
</feature>
<dbReference type="Proteomes" id="UP000001351">
    <property type="component" value="Chromosome"/>
</dbReference>
<name>E3FF29_STIAD</name>
<feature type="compositionally biased region" description="Basic and acidic residues" evidence="1">
    <location>
        <begin position="1"/>
        <end position="22"/>
    </location>
</feature>
<protein>
    <submittedName>
        <fullName evidence="2">Transposase</fullName>
    </submittedName>
</protein>
<evidence type="ECO:0000256" key="1">
    <source>
        <dbReference type="SAM" id="MobiDB-lite"/>
    </source>
</evidence>
<organism evidence="2 3">
    <name type="scientific">Stigmatella aurantiaca (strain DW4/3-1)</name>
    <dbReference type="NCBI Taxonomy" id="378806"/>
    <lineage>
        <taxon>Bacteria</taxon>
        <taxon>Pseudomonadati</taxon>
        <taxon>Myxococcota</taxon>
        <taxon>Myxococcia</taxon>
        <taxon>Myxococcales</taxon>
        <taxon>Cystobacterineae</taxon>
        <taxon>Archangiaceae</taxon>
        <taxon>Stigmatella</taxon>
    </lineage>
</organism>
<accession>E3FF29</accession>
<dbReference type="EMBL" id="CP002271">
    <property type="protein sequence ID" value="ADO70210.1"/>
    <property type="molecule type" value="Genomic_DNA"/>
</dbReference>
<evidence type="ECO:0000313" key="2">
    <source>
        <dbReference type="EMBL" id="ADO70210.1"/>
    </source>
</evidence>
<dbReference type="KEGG" id="sur:STAUR_2406"/>
<gene>
    <name evidence="2" type="ordered locus">STAUR_2406</name>
</gene>
<reference evidence="2 3" key="1">
    <citation type="journal article" date="2011" name="Mol. Biol. Evol.">
        <title>Comparative genomic analysis of fruiting body formation in Myxococcales.</title>
        <authorList>
            <person name="Huntley S."/>
            <person name="Hamann N."/>
            <person name="Wegener-Feldbrugge S."/>
            <person name="Treuner-Lange A."/>
            <person name="Kube M."/>
            <person name="Reinhardt R."/>
            <person name="Klages S."/>
            <person name="Muller R."/>
            <person name="Ronning C.M."/>
            <person name="Nierman W.C."/>
            <person name="Sogaard-Andersen L."/>
        </authorList>
    </citation>
    <scope>NUCLEOTIDE SEQUENCE [LARGE SCALE GENOMIC DNA]</scope>
    <source>
        <strain evidence="2 3">DW4/3-1</strain>
    </source>
</reference>
<dbReference type="HOGENOM" id="CLU_3239949_0_0_7"/>
<proteinExistence type="predicted"/>
<sequence>MSQEPPDDKGNPTVDFHGEKRSNAVHASTTDPESRLARRGCRV</sequence>
<dbReference type="STRING" id="378806.STAUR_2406"/>
<keyword evidence="3" id="KW-1185">Reference proteome</keyword>
<evidence type="ECO:0000313" key="3">
    <source>
        <dbReference type="Proteomes" id="UP000001351"/>
    </source>
</evidence>
<dbReference type="eggNOG" id="COG3039">
    <property type="taxonomic scope" value="Bacteria"/>
</dbReference>